<dbReference type="InterPro" id="IPR005162">
    <property type="entry name" value="Retrotrans_gag_dom"/>
</dbReference>
<dbReference type="Pfam" id="PF03732">
    <property type="entry name" value="Retrotrans_gag"/>
    <property type="match status" value="1"/>
</dbReference>
<dbReference type="EMBL" id="GEDG01024686">
    <property type="protein sequence ID" value="JAP15788.1"/>
    <property type="molecule type" value="Transcribed_RNA"/>
</dbReference>
<protein>
    <submittedName>
        <fullName evidence="2">Putative ovule protein</fullName>
    </submittedName>
</protein>
<accession>A0A0V0H604</accession>
<dbReference type="PANTHER" id="PTHR34222">
    <property type="entry name" value="GAG_PRE-INTEGRS DOMAIN-CONTAINING PROTEIN"/>
    <property type="match status" value="1"/>
</dbReference>
<proteinExistence type="predicted"/>
<organism evidence="2">
    <name type="scientific">Solanum chacoense</name>
    <name type="common">Chaco potato</name>
    <dbReference type="NCBI Taxonomy" id="4108"/>
    <lineage>
        <taxon>Eukaryota</taxon>
        <taxon>Viridiplantae</taxon>
        <taxon>Streptophyta</taxon>
        <taxon>Embryophyta</taxon>
        <taxon>Tracheophyta</taxon>
        <taxon>Spermatophyta</taxon>
        <taxon>Magnoliopsida</taxon>
        <taxon>eudicotyledons</taxon>
        <taxon>Gunneridae</taxon>
        <taxon>Pentapetalae</taxon>
        <taxon>asterids</taxon>
        <taxon>lamiids</taxon>
        <taxon>Solanales</taxon>
        <taxon>Solanaceae</taxon>
        <taxon>Solanoideae</taxon>
        <taxon>Solaneae</taxon>
        <taxon>Solanum</taxon>
    </lineage>
</organism>
<dbReference type="PANTHER" id="PTHR34222:SF97">
    <property type="entry name" value="CATALYTIC REGION, PUTATIVE-RELATED"/>
    <property type="match status" value="1"/>
</dbReference>
<dbReference type="AlphaFoldDB" id="A0A0V0H604"/>
<name>A0A0V0H604_SOLCH</name>
<feature type="domain" description="Retrotransposon gag" evidence="1">
    <location>
        <begin position="19"/>
        <end position="102"/>
    </location>
</feature>
<reference evidence="2" key="1">
    <citation type="submission" date="2015-12" db="EMBL/GenBank/DDBJ databases">
        <title>Gene expression during late stages of embryo sac development: a critical building block for successful pollen-pistil interactions.</title>
        <authorList>
            <person name="Liu Y."/>
            <person name="Joly V."/>
            <person name="Sabar M."/>
            <person name="Matton D.P."/>
        </authorList>
    </citation>
    <scope>NUCLEOTIDE SEQUENCE</scope>
</reference>
<evidence type="ECO:0000259" key="1">
    <source>
        <dbReference type="Pfam" id="PF03732"/>
    </source>
</evidence>
<evidence type="ECO:0000313" key="2">
    <source>
        <dbReference type="EMBL" id="JAP15788.1"/>
    </source>
</evidence>
<sequence>MNSVSKSLLSGVAFASSALQVWNDLKERFDRFDGSRTYSLHKDIVTMQQGTNSISEYYTIPKTLWDESELLVPAPCCNCDKSKGFVAHMNRQKLYQFLMGLNESFQQARSQILMLNPLPTINHAYAMIIYI</sequence>